<dbReference type="Proteomes" id="UP000198393">
    <property type="component" value="Unassembled WGS sequence"/>
</dbReference>
<dbReference type="SUPFAM" id="SSF50630">
    <property type="entry name" value="Acid proteases"/>
    <property type="match status" value="1"/>
</dbReference>
<name>A0A239EYC3_EKHLU</name>
<dbReference type="InterPro" id="IPR021109">
    <property type="entry name" value="Peptidase_aspartic_dom_sf"/>
</dbReference>
<protein>
    <submittedName>
        <fullName evidence="2">Uncharacterized conserved protein</fullName>
    </submittedName>
</protein>
<dbReference type="Pfam" id="PF05618">
    <property type="entry name" value="Zn_protease"/>
    <property type="match status" value="1"/>
</dbReference>
<evidence type="ECO:0000313" key="2">
    <source>
        <dbReference type="EMBL" id="SNS49760.1"/>
    </source>
</evidence>
<evidence type="ECO:0000313" key="3">
    <source>
        <dbReference type="Proteomes" id="UP000198393"/>
    </source>
</evidence>
<feature type="domain" description="Retropepsin-like aspartic endopeptidase" evidence="1">
    <location>
        <begin position="10"/>
        <end position="134"/>
    </location>
</feature>
<dbReference type="EMBL" id="FZPD01000001">
    <property type="protein sequence ID" value="SNS49760.1"/>
    <property type="molecule type" value="Genomic_DNA"/>
</dbReference>
<reference evidence="2 3" key="1">
    <citation type="submission" date="2017-06" db="EMBL/GenBank/DDBJ databases">
        <authorList>
            <person name="Kim H.J."/>
            <person name="Triplett B.A."/>
        </authorList>
    </citation>
    <scope>NUCLEOTIDE SEQUENCE [LARGE SCALE GENOMIC DNA]</scope>
    <source>
        <strain evidence="2 3">DSM 19307</strain>
    </source>
</reference>
<dbReference type="RefSeq" id="WP_089355169.1">
    <property type="nucleotide sequence ID" value="NZ_FZPD01000001.1"/>
</dbReference>
<proteinExistence type="predicted"/>
<organism evidence="2 3">
    <name type="scientific">Ekhidna lutea</name>
    <dbReference type="NCBI Taxonomy" id="447679"/>
    <lineage>
        <taxon>Bacteria</taxon>
        <taxon>Pseudomonadati</taxon>
        <taxon>Bacteroidota</taxon>
        <taxon>Cytophagia</taxon>
        <taxon>Cytophagales</taxon>
        <taxon>Reichenbachiellaceae</taxon>
        <taxon>Ekhidna</taxon>
    </lineage>
</organism>
<sequence length="141" mass="16309">MAKEKQKYVIGRLDVIDLPDLGVENIHAKIDTGAYRSSLHCKKVHEEEGVLYFTLHTDTGYKEYATKDWLQKVVKSSNGKAQKRYVIKTRMRIFGKNFKASISLTDRSEMKNPLLIGRKILTNKFIVDVSQKNLSYDQKKK</sequence>
<gene>
    <name evidence="2" type="ORF">SAMN05421640_0398</name>
</gene>
<dbReference type="AlphaFoldDB" id="A0A239EYC3"/>
<keyword evidence="3" id="KW-1185">Reference proteome</keyword>
<dbReference type="Gene3D" id="2.40.70.10">
    <property type="entry name" value="Acid Proteases"/>
    <property type="match status" value="1"/>
</dbReference>
<evidence type="ECO:0000259" key="1">
    <source>
        <dbReference type="Pfam" id="PF05618"/>
    </source>
</evidence>
<dbReference type="PANTHER" id="PTHR38037:SF2">
    <property type="entry name" value="ATP-DEPENDENT ZINC PROTEASE DOMAIN-CONTAINING PROTEIN-RELATED"/>
    <property type="match status" value="1"/>
</dbReference>
<dbReference type="OrthoDB" id="9782977at2"/>
<accession>A0A239EYC3</accession>
<dbReference type="InterPro" id="IPR008503">
    <property type="entry name" value="Asp_endopeptidase"/>
</dbReference>
<dbReference type="PANTHER" id="PTHR38037">
    <property type="entry name" value="ZN_PROTEASE DOMAIN-CONTAINING PROTEIN"/>
    <property type="match status" value="1"/>
</dbReference>